<dbReference type="AlphaFoldDB" id="A0A367ZUE1"/>
<organism evidence="1 2">
    <name type="scientific">Candidatus Ozemobacter sibiricus</name>
    <dbReference type="NCBI Taxonomy" id="2268124"/>
    <lineage>
        <taxon>Bacteria</taxon>
        <taxon>Candidatus Ozemobacteria</taxon>
        <taxon>Candidatus Ozemobacterales</taxon>
        <taxon>Candidatus Ozemobacteraceae</taxon>
        <taxon>Candidatus Ozemobacter</taxon>
    </lineage>
</organism>
<sequence>MKNAIFSVAAILLFVILATPALAGVAEEFMSLSREYELNILASLHDSLDQGLTLNAREKALTDRLLASEDELSKVVAQADRLELGLLTRLISRIQFEVIQEGRTSLQPYLSSLRSTLQSQTIDDRVKKKIANIYGREVDLLDGEWKTAPDGRRYWVSNEYPDIILSSADYRRYLATAVTVED</sequence>
<gene>
    <name evidence="1" type="ORF">OZSIB_2359</name>
</gene>
<evidence type="ECO:0000313" key="2">
    <source>
        <dbReference type="Proteomes" id="UP000252355"/>
    </source>
</evidence>
<accession>A0A367ZUE1</accession>
<reference evidence="1 2" key="1">
    <citation type="submission" date="2018-05" db="EMBL/GenBank/DDBJ databases">
        <title>A metagenomic window into the 2 km-deep terrestrial subsurface aquifer revealed taxonomically and functionally diverse microbial community comprising novel uncultured bacterial lineages.</title>
        <authorList>
            <person name="Kadnikov V.V."/>
            <person name="Mardanov A.V."/>
            <person name="Beletsky A.V."/>
            <person name="Banks D."/>
            <person name="Pimenov N.V."/>
            <person name="Frank Y.A."/>
            <person name="Karnachuk O.V."/>
            <person name="Ravin N.V."/>
        </authorList>
    </citation>
    <scope>NUCLEOTIDE SEQUENCE [LARGE SCALE GENOMIC DNA]</scope>
    <source>
        <strain evidence="1">BY5</strain>
    </source>
</reference>
<comment type="caution">
    <text evidence="1">The sequence shown here is derived from an EMBL/GenBank/DDBJ whole genome shotgun (WGS) entry which is preliminary data.</text>
</comment>
<proteinExistence type="predicted"/>
<evidence type="ECO:0000313" key="1">
    <source>
        <dbReference type="EMBL" id="RCK80982.1"/>
    </source>
</evidence>
<dbReference type="Proteomes" id="UP000252355">
    <property type="component" value="Unassembled WGS sequence"/>
</dbReference>
<protein>
    <submittedName>
        <fullName evidence="1">Uncharacterized protein</fullName>
    </submittedName>
</protein>
<dbReference type="EMBL" id="QOQW01000003">
    <property type="protein sequence ID" value="RCK80982.1"/>
    <property type="molecule type" value="Genomic_DNA"/>
</dbReference>
<name>A0A367ZUE1_9BACT</name>